<evidence type="ECO:0000313" key="3">
    <source>
        <dbReference type="Proteomes" id="UP000294221"/>
    </source>
</evidence>
<dbReference type="Pfam" id="PF01663">
    <property type="entry name" value="Phosphodiest"/>
    <property type="match status" value="1"/>
</dbReference>
<gene>
    <name evidence="2" type="ORF">PG2054B_1118</name>
</gene>
<dbReference type="Proteomes" id="UP000294221">
    <property type="component" value="Unassembled WGS sequence"/>
</dbReference>
<dbReference type="InterPro" id="IPR002591">
    <property type="entry name" value="Phosphodiest/P_Trfase"/>
</dbReference>
<dbReference type="EMBL" id="RYUN01000007">
    <property type="protein sequence ID" value="RYQ20664.1"/>
    <property type="molecule type" value="Genomic_DNA"/>
</dbReference>
<comment type="caution">
    <text evidence="2">The sequence shown here is derived from an EMBL/GenBank/DDBJ whole genome shotgun (WGS) entry which is preliminary data.</text>
</comment>
<name>A0A4Q5AAP1_9BIFI</name>
<dbReference type="SUPFAM" id="SSF53649">
    <property type="entry name" value="Alkaline phosphatase-like"/>
    <property type="match status" value="1"/>
</dbReference>
<dbReference type="AlphaFoldDB" id="A0A4Q5AAP1"/>
<reference evidence="2 3" key="1">
    <citation type="submission" date="2018-12" db="EMBL/GenBank/DDBJ databases">
        <title>Unveiling genomic diversity among members of the Bifidobacterium pseudolongum species, a widely distributed gut commensal of the animal kingdom.</title>
        <authorList>
            <person name="Lugli G.A."/>
            <person name="Duranti S."/>
            <person name="Albert K."/>
            <person name="Mancabelli L."/>
            <person name="Napoli S."/>
            <person name="Viappiani A."/>
            <person name="Anzalone R."/>
            <person name="Longhi G."/>
            <person name="Milani C."/>
            <person name="Turroni F."/>
            <person name="Alessandri G."/>
            <person name="Sela D.A."/>
            <person name="Van Sinderen D."/>
            <person name="Ventura M."/>
        </authorList>
    </citation>
    <scope>NUCLEOTIDE SEQUENCE [LARGE SCALE GENOMIC DNA]</scope>
    <source>
        <strain evidence="2 3">2054B</strain>
    </source>
</reference>
<organism evidence="2 3">
    <name type="scientific">Bifidobacterium pseudolongum subsp. pseudolongum</name>
    <dbReference type="NCBI Taxonomy" id="31954"/>
    <lineage>
        <taxon>Bacteria</taxon>
        <taxon>Bacillati</taxon>
        <taxon>Actinomycetota</taxon>
        <taxon>Actinomycetes</taxon>
        <taxon>Bifidobacteriales</taxon>
        <taxon>Bifidobacteriaceae</taxon>
        <taxon>Bifidobacterium</taxon>
    </lineage>
</organism>
<evidence type="ECO:0000256" key="1">
    <source>
        <dbReference type="SAM" id="MobiDB-lite"/>
    </source>
</evidence>
<evidence type="ECO:0000313" key="2">
    <source>
        <dbReference type="EMBL" id="RYQ20664.1"/>
    </source>
</evidence>
<proteinExistence type="predicted"/>
<dbReference type="InterPro" id="IPR017850">
    <property type="entry name" value="Alkaline_phosphatase_core_sf"/>
</dbReference>
<feature type="region of interest" description="Disordered" evidence="1">
    <location>
        <begin position="1"/>
        <end position="22"/>
    </location>
</feature>
<dbReference type="Gene3D" id="3.40.720.10">
    <property type="entry name" value="Alkaline Phosphatase, subunit A"/>
    <property type="match status" value="1"/>
</dbReference>
<protein>
    <submittedName>
        <fullName evidence="2">Nucleotide pyrophosphatase</fullName>
    </submittedName>
</protein>
<sequence>MESGGKGKDTRHRAQRASGNRGIMESMSIDVPDMRTLLEFVPTAHYGDTLATPPRMDVPAPFTPASVEPRGGALHISSVLPALSAAIGAPVETTVHHDAGTLQRALGIPQARAAVVVLVDGLGYWNLAMRLAHANYLRALMKEPINQRPISTCAPSTTTAAMATFGTGACPGLTAMTGYTQRNARTGVMSQLIQFRDAEPPEELQREPTAFELLASRGVRVTSVGLKRFKSSPLTRATLRGAHYLGFDTPLARVRAAAQSAQEPGLTYLYLPDVDKTGHAEGWESEDWVVQFEKIDDQLDTLRRLAPRGTAIVVVADHGMVAADPAERIDIALDPQLTQDVAMVGGEPRSVMLYAGEGCDVAALAERWRTRLAGKAWVRTKDEAVNAGLFGPVSAHTREVLGDVIVQAARNVTLVDSRTQTEGAMSMPGVHGSQTMLEMDVPCIIDMVD</sequence>
<accession>A0A4Q5AAP1</accession>